<dbReference type="PANTHER" id="PTHR43434">
    <property type="entry name" value="PHOSPHOGLYCOLATE PHOSPHATASE"/>
    <property type="match status" value="1"/>
</dbReference>
<dbReference type="SFLD" id="SFLDG01129">
    <property type="entry name" value="C1.5:_HAD__Beta-PGM__Phosphata"/>
    <property type="match status" value="1"/>
</dbReference>
<dbReference type="SFLD" id="SFLDS00003">
    <property type="entry name" value="Haloacid_Dehalogenase"/>
    <property type="match status" value="1"/>
</dbReference>
<dbReference type="InterPro" id="IPR036412">
    <property type="entry name" value="HAD-like_sf"/>
</dbReference>
<reference evidence="1 2" key="1">
    <citation type="submission" date="2019-07" db="EMBL/GenBank/DDBJ databases">
        <authorList>
            <person name="Kim J."/>
        </authorList>
    </citation>
    <scope>NUCLEOTIDE SEQUENCE [LARGE SCALE GENOMIC DNA]</scope>
    <source>
        <strain evidence="1 2">JC52</strain>
    </source>
</reference>
<accession>A0A559K7R6</accession>
<keyword evidence="1" id="KW-0378">Hydrolase</keyword>
<dbReference type="InterPro" id="IPR023214">
    <property type="entry name" value="HAD_sf"/>
</dbReference>
<evidence type="ECO:0000313" key="1">
    <source>
        <dbReference type="EMBL" id="TVY08167.1"/>
    </source>
</evidence>
<organism evidence="1 2">
    <name type="scientific">Paenibacillus cremeus</name>
    <dbReference type="NCBI Taxonomy" id="2163881"/>
    <lineage>
        <taxon>Bacteria</taxon>
        <taxon>Bacillati</taxon>
        <taxon>Bacillota</taxon>
        <taxon>Bacilli</taxon>
        <taxon>Bacillales</taxon>
        <taxon>Paenibacillaceae</taxon>
        <taxon>Paenibacillus</taxon>
    </lineage>
</organism>
<sequence>MNNHSAQKNTQARVKVVLLDFDGTLSTLRAGWEEVMAPLMLEVISGPHPLTASEEEALTKEIAEYIDQSTGIQTVYQMMWLADKVRKKSWNPVVLSEWGYKEEYNRRLLMTVNERLEKLERGELQAEDYLMKGSIPFLEALQTAGIAMYVASGTDHPDVVREAKALGVYRYFKEIAGAPVGKADCSKEKVIRDLLENPELNCSELAVIGDGKVEIRLAKEYGSLALGIASDENAREGINPVKENRLMNAGADWIAGDYQQLNAWLERLGL</sequence>
<dbReference type="Proteomes" id="UP000317036">
    <property type="component" value="Unassembled WGS sequence"/>
</dbReference>
<dbReference type="OrthoDB" id="9797743at2"/>
<evidence type="ECO:0000313" key="2">
    <source>
        <dbReference type="Proteomes" id="UP000317036"/>
    </source>
</evidence>
<gene>
    <name evidence="1" type="ORF">FPZ49_19885</name>
</gene>
<keyword evidence="2" id="KW-1185">Reference proteome</keyword>
<dbReference type="GO" id="GO:0016787">
    <property type="term" value="F:hydrolase activity"/>
    <property type="evidence" value="ECO:0007669"/>
    <property type="project" value="UniProtKB-KW"/>
</dbReference>
<dbReference type="InterPro" id="IPR050155">
    <property type="entry name" value="HAD-like_hydrolase_sf"/>
</dbReference>
<dbReference type="RefSeq" id="WP_144850151.1">
    <property type="nucleotide sequence ID" value="NZ_VNJI01000026.1"/>
</dbReference>
<dbReference type="GO" id="GO:0004713">
    <property type="term" value="F:protein tyrosine kinase activity"/>
    <property type="evidence" value="ECO:0007669"/>
    <property type="project" value="TreeGrafter"/>
</dbReference>
<dbReference type="PANTHER" id="PTHR43434:SF20">
    <property type="entry name" value="5'-NUCLEOTIDASE"/>
    <property type="match status" value="1"/>
</dbReference>
<protein>
    <submittedName>
        <fullName evidence="1">HAD family hydrolase</fullName>
    </submittedName>
</protein>
<dbReference type="EMBL" id="VNJI01000026">
    <property type="protein sequence ID" value="TVY08167.1"/>
    <property type="molecule type" value="Genomic_DNA"/>
</dbReference>
<dbReference type="Pfam" id="PF00702">
    <property type="entry name" value="Hydrolase"/>
    <property type="match status" value="1"/>
</dbReference>
<comment type="caution">
    <text evidence="1">The sequence shown here is derived from an EMBL/GenBank/DDBJ whole genome shotgun (WGS) entry which is preliminary data.</text>
</comment>
<dbReference type="SUPFAM" id="SSF56784">
    <property type="entry name" value="HAD-like"/>
    <property type="match status" value="1"/>
</dbReference>
<name>A0A559K7R6_9BACL</name>
<proteinExistence type="predicted"/>
<dbReference type="Gene3D" id="3.40.50.1000">
    <property type="entry name" value="HAD superfamily/HAD-like"/>
    <property type="match status" value="1"/>
</dbReference>
<dbReference type="GO" id="GO:0005829">
    <property type="term" value="C:cytosol"/>
    <property type="evidence" value="ECO:0007669"/>
    <property type="project" value="TreeGrafter"/>
</dbReference>
<dbReference type="AlphaFoldDB" id="A0A559K7R6"/>